<dbReference type="Proteomes" id="UP000244081">
    <property type="component" value="Unassembled WGS sequence"/>
</dbReference>
<dbReference type="RefSeq" id="WP_210203522.1">
    <property type="nucleotide sequence ID" value="NZ_QAYG01000004.1"/>
</dbReference>
<proteinExistence type="predicted"/>
<evidence type="ECO:0000313" key="1">
    <source>
        <dbReference type="EMBL" id="PTW60655.1"/>
    </source>
</evidence>
<keyword evidence="2" id="KW-1185">Reference proteome</keyword>
<organism evidence="1 2">
    <name type="scientific">Breoghania corrubedonensis</name>
    <dbReference type="NCBI Taxonomy" id="665038"/>
    <lineage>
        <taxon>Bacteria</taxon>
        <taxon>Pseudomonadati</taxon>
        <taxon>Pseudomonadota</taxon>
        <taxon>Alphaproteobacteria</taxon>
        <taxon>Hyphomicrobiales</taxon>
        <taxon>Stappiaceae</taxon>
        <taxon>Breoghania</taxon>
    </lineage>
</organism>
<dbReference type="AlphaFoldDB" id="A0A2T5VA74"/>
<sequence>MRPEISPKGHRDGAGGLRPALSDPAHGCPMHQIIIHERFPVFIAKVEKSDCGFPSLDDVVAYFVKLVEEHPVARLIGVFDHYAHTKGLADGEIAPEIVGAVNVVVCFGMAIPQPEILALRPRSIGIADVGDRFVVSFLETPMPVANTTMEMWTRGLMTRNFSHDSPKTGSMVSPPPSN</sequence>
<comment type="caution">
    <text evidence="1">The sequence shown here is derived from an EMBL/GenBank/DDBJ whole genome shotgun (WGS) entry which is preliminary data.</text>
</comment>
<dbReference type="Pfam" id="PF21651">
    <property type="entry name" value="DUF6858"/>
    <property type="match status" value="1"/>
</dbReference>
<name>A0A2T5VA74_9HYPH</name>
<protein>
    <submittedName>
        <fullName evidence="1">Uncharacterized protein</fullName>
    </submittedName>
</protein>
<reference evidence="1 2" key="1">
    <citation type="submission" date="2018-04" db="EMBL/GenBank/DDBJ databases">
        <title>Genomic Encyclopedia of Archaeal and Bacterial Type Strains, Phase II (KMG-II): from individual species to whole genera.</title>
        <authorList>
            <person name="Goeker M."/>
        </authorList>
    </citation>
    <scope>NUCLEOTIDE SEQUENCE [LARGE SCALE GENOMIC DNA]</scope>
    <source>
        <strain evidence="1 2">DSM 23382</strain>
    </source>
</reference>
<gene>
    <name evidence="1" type="ORF">C8N35_104281</name>
</gene>
<accession>A0A2T5VA74</accession>
<evidence type="ECO:0000313" key="2">
    <source>
        <dbReference type="Proteomes" id="UP000244081"/>
    </source>
</evidence>
<dbReference type="EMBL" id="QAYG01000004">
    <property type="protein sequence ID" value="PTW60655.1"/>
    <property type="molecule type" value="Genomic_DNA"/>
</dbReference>
<dbReference type="InterPro" id="IPR049204">
    <property type="entry name" value="DUF6858"/>
</dbReference>